<keyword evidence="5" id="KW-1185">Reference proteome</keyword>
<reference evidence="4" key="1">
    <citation type="journal article" date="2020" name="Stud. Mycol.">
        <title>101 Dothideomycetes genomes: a test case for predicting lifestyles and emergence of pathogens.</title>
        <authorList>
            <person name="Haridas S."/>
            <person name="Albert R."/>
            <person name="Binder M."/>
            <person name="Bloem J."/>
            <person name="Labutti K."/>
            <person name="Salamov A."/>
            <person name="Andreopoulos B."/>
            <person name="Baker S."/>
            <person name="Barry K."/>
            <person name="Bills G."/>
            <person name="Bluhm B."/>
            <person name="Cannon C."/>
            <person name="Castanera R."/>
            <person name="Culley D."/>
            <person name="Daum C."/>
            <person name="Ezra D."/>
            <person name="Gonzalez J."/>
            <person name="Henrissat B."/>
            <person name="Kuo A."/>
            <person name="Liang C."/>
            <person name="Lipzen A."/>
            <person name="Lutzoni F."/>
            <person name="Magnuson J."/>
            <person name="Mondo S."/>
            <person name="Nolan M."/>
            <person name="Ohm R."/>
            <person name="Pangilinan J."/>
            <person name="Park H.-J."/>
            <person name="Ramirez L."/>
            <person name="Alfaro M."/>
            <person name="Sun H."/>
            <person name="Tritt A."/>
            <person name="Yoshinaga Y."/>
            <person name="Zwiers L.-H."/>
            <person name="Turgeon B."/>
            <person name="Goodwin S."/>
            <person name="Spatafora J."/>
            <person name="Crous P."/>
            <person name="Grigoriev I."/>
        </authorList>
    </citation>
    <scope>NUCLEOTIDE SEQUENCE</scope>
    <source>
        <strain evidence="4">CBS 122367</strain>
    </source>
</reference>
<dbReference type="Pfam" id="PF13561">
    <property type="entry name" value="adh_short_C2"/>
    <property type="match status" value="1"/>
</dbReference>
<evidence type="ECO:0000256" key="3">
    <source>
        <dbReference type="ARBA" id="ARBA00048508"/>
    </source>
</evidence>
<evidence type="ECO:0000313" key="4">
    <source>
        <dbReference type="EMBL" id="KAF2676715.1"/>
    </source>
</evidence>
<dbReference type="PRINTS" id="PR00081">
    <property type="entry name" value="GDHRDH"/>
</dbReference>
<sequence>MISSTQLDGIALVVGSGRGICKEAVLSLAFSLAFAGAKAVVFADMDESAAAAASEESKQYASNPYYQTITFKMNVQEAQSVQDMVDFVVKEYGRLDYCVNGVGAAAMRKQEPKTWTLRSGTRDIGRGVIVNVASANSFTGLAGKEAGKPSRSMLLWGLLRWRSLYGSGAKKLAGLDHAPEGIHVVAVCPTYVRTPLLDVELEKNPEVQRKISAITPIKWAAECDEVSDVIALLCSPAASYITGTGLLIDAAVTTTVCLYWKAAVGGGA</sequence>
<dbReference type="InterPro" id="IPR036291">
    <property type="entry name" value="NAD(P)-bd_dom_sf"/>
</dbReference>
<organism evidence="4 5">
    <name type="scientific">Lentithecium fluviatile CBS 122367</name>
    <dbReference type="NCBI Taxonomy" id="1168545"/>
    <lineage>
        <taxon>Eukaryota</taxon>
        <taxon>Fungi</taxon>
        <taxon>Dikarya</taxon>
        <taxon>Ascomycota</taxon>
        <taxon>Pezizomycotina</taxon>
        <taxon>Dothideomycetes</taxon>
        <taxon>Pleosporomycetidae</taxon>
        <taxon>Pleosporales</taxon>
        <taxon>Massarineae</taxon>
        <taxon>Lentitheciaceae</taxon>
        <taxon>Lentithecium</taxon>
    </lineage>
</organism>
<dbReference type="AlphaFoldDB" id="A0A6G1IF07"/>
<dbReference type="CDD" id="cd05233">
    <property type="entry name" value="SDR_c"/>
    <property type="match status" value="1"/>
</dbReference>
<dbReference type="PANTHER" id="PTHR42879:SF2">
    <property type="entry name" value="3-OXOACYL-[ACYL-CARRIER-PROTEIN] REDUCTASE FABG"/>
    <property type="match status" value="1"/>
</dbReference>
<dbReference type="OrthoDB" id="5840532at2759"/>
<dbReference type="SUPFAM" id="SSF51735">
    <property type="entry name" value="NAD(P)-binding Rossmann-fold domains"/>
    <property type="match status" value="1"/>
</dbReference>
<accession>A0A6G1IF07</accession>
<dbReference type="InterPro" id="IPR002347">
    <property type="entry name" value="SDR_fam"/>
</dbReference>
<dbReference type="EMBL" id="MU005630">
    <property type="protein sequence ID" value="KAF2676715.1"/>
    <property type="molecule type" value="Genomic_DNA"/>
</dbReference>
<evidence type="ECO:0000313" key="5">
    <source>
        <dbReference type="Proteomes" id="UP000799291"/>
    </source>
</evidence>
<evidence type="ECO:0000256" key="2">
    <source>
        <dbReference type="ARBA" id="ARBA00012948"/>
    </source>
</evidence>
<dbReference type="InterPro" id="IPR050259">
    <property type="entry name" value="SDR"/>
</dbReference>
<dbReference type="Proteomes" id="UP000799291">
    <property type="component" value="Unassembled WGS sequence"/>
</dbReference>
<name>A0A6G1IF07_9PLEO</name>
<proteinExistence type="inferred from homology"/>
<comment type="catalytic activity">
    <reaction evidence="3">
        <text>a (3R)-hydroxyacyl-[ACP] + NADP(+) = a 3-oxoacyl-[ACP] + NADPH + H(+)</text>
        <dbReference type="Rhea" id="RHEA:17397"/>
        <dbReference type="Rhea" id="RHEA-COMP:9916"/>
        <dbReference type="Rhea" id="RHEA-COMP:9945"/>
        <dbReference type="ChEBI" id="CHEBI:15378"/>
        <dbReference type="ChEBI" id="CHEBI:57783"/>
        <dbReference type="ChEBI" id="CHEBI:58349"/>
        <dbReference type="ChEBI" id="CHEBI:78776"/>
        <dbReference type="ChEBI" id="CHEBI:78827"/>
        <dbReference type="EC" id="1.1.1.100"/>
    </reaction>
</comment>
<dbReference type="GO" id="GO:0004316">
    <property type="term" value="F:3-oxoacyl-[acyl-carrier-protein] reductase (NADPH) activity"/>
    <property type="evidence" value="ECO:0007669"/>
    <property type="project" value="UniProtKB-EC"/>
</dbReference>
<gene>
    <name evidence="4" type="ORF">K458DRAFT_410191</name>
</gene>
<comment type="similarity">
    <text evidence="1">Belongs to the short-chain dehydrogenases/reductases (SDR) family.</text>
</comment>
<dbReference type="PANTHER" id="PTHR42879">
    <property type="entry name" value="3-OXOACYL-(ACYL-CARRIER-PROTEIN) REDUCTASE"/>
    <property type="match status" value="1"/>
</dbReference>
<dbReference type="Gene3D" id="3.40.50.720">
    <property type="entry name" value="NAD(P)-binding Rossmann-like Domain"/>
    <property type="match status" value="2"/>
</dbReference>
<dbReference type="EC" id="1.1.1.100" evidence="2"/>
<evidence type="ECO:0000256" key="1">
    <source>
        <dbReference type="ARBA" id="ARBA00006484"/>
    </source>
</evidence>
<protein>
    <recommendedName>
        <fullName evidence="2">3-oxoacyl-[acyl-carrier-protein] reductase</fullName>
        <ecNumber evidence="2">1.1.1.100</ecNumber>
    </recommendedName>
</protein>
<dbReference type="Pfam" id="PF00106">
    <property type="entry name" value="adh_short"/>
    <property type="match status" value="1"/>
</dbReference>